<dbReference type="AlphaFoldDB" id="A0A512BPU1"/>
<proteinExistence type="predicted"/>
<protein>
    <submittedName>
        <fullName evidence="2">Uncharacterized protein</fullName>
    </submittedName>
</protein>
<comment type="caution">
    <text evidence="2">The sequence shown here is derived from an EMBL/GenBank/DDBJ whole genome shotgun (WGS) entry which is preliminary data.</text>
</comment>
<keyword evidence="3" id="KW-1185">Reference proteome</keyword>
<evidence type="ECO:0000313" key="2">
    <source>
        <dbReference type="EMBL" id="GEO13963.1"/>
    </source>
</evidence>
<organism evidence="2 3">
    <name type="scientific">Microvirga aerophila</name>
    <dbReference type="NCBI Taxonomy" id="670291"/>
    <lineage>
        <taxon>Bacteria</taxon>
        <taxon>Pseudomonadati</taxon>
        <taxon>Pseudomonadota</taxon>
        <taxon>Alphaproteobacteria</taxon>
        <taxon>Hyphomicrobiales</taxon>
        <taxon>Methylobacteriaceae</taxon>
        <taxon>Microvirga</taxon>
    </lineage>
</organism>
<feature type="region of interest" description="Disordered" evidence="1">
    <location>
        <begin position="1"/>
        <end position="20"/>
    </location>
</feature>
<feature type="compositionally biased region" description="Basic and acidic residues" evidence="1">
    <location>
        <begin position="9"/>
        <end position="20"/>
    </location>
</feature>
<gene>
    <name evidence="2" type="ORF">MAE02_16590</name>
</gene>
<feature type="region of interest" description="Disordered" evidence="1">
    <location>
        <begin position="85"/>
        <end position="104"/>
    </location>
</feature>
<evidence type="ECO:0000313" key="3">
    <source>
        <dbReference type="Proteomes" id="UP000321085"/>
    </source>
</evidence>
<accession>A0A512BPU1</accession>
<dbReference type="RefSeq" id="WP_114186398.1">
    <property type="nucleotide sequence ID" value="NZ_BJYU01000018.1"/>
</dbReference>
<name>A0A512BPU1_9HYPH</name>
<evidence type="ECO:0000256" key="1">
    <source>
        <dbReference type="SAM" id="MobiDB-lite"/>
    </source>
</evidence>
<dbReference type="Proteomes" id="UP000321085">
    <property type="component" value="Unassembled WGS sequence"/>
</dbReference>
<sequence>MLFLRHGGHILEQEGPREQELDQKVESMTLARKVAPGLAQALAQNETTPFDYLFPQIAKDPEAHLPAIDPAKVVADLRALGTAMAEQAPAAPEQNSTIPPVYTY</sequence>
<dbReference type="EMBL" id="BJYU01000018">
    <property type="protein sequence ID" value="GEO13963.1"/>
    <property type="molecule type" value="Genomic_DNA"/>
</dbReference>
<reference evidence="2 3" key="1">
    <citation type="submission" date="2019-07" db="EMBL/GenBank/DDBJ databases">
        <title>Whole genome shotgun sequence of Microvirga aerophila NBRC 106136.</title>
        <authorList>
            <person name="Hosoyama A."/>
            <person name="Uohara A."/>
            <person name="Ohji S."/>
            <person name="Ichikawa N."/>
        </authorList>
    </citation>
    <scope>NUCLEOTIDE SEQUENCE [LARGE SCALE GENOMIC DNA]</scope>
    <source>
        <strain evidence="2 3">NBRC 106136</strain>
    </source>
</reference>
<feature type="compositionally biased region" description="Low complexity" evidence="1">
    <location>
        <begin position="85"/>
        <end position="94"/>
    </location>
</feature>